<keyword evidence="2" id="KW-1185">Reference proteome</keyword>
<accession>A0A0S2W739</accession>
<gene>
    <name evidence="1" type="ORF">IB211_02782c</name>
</gene>
<reference evidence="1 2" key="1">
    <citation type="journal article" date="2015" name="Nat. Commun.">
        <title>Production of butyrate from lysine and the Amadori product fructoselysine by a human gut commensal.</title>
        <authorList>
            <person name="Bui T.P."/>
            <person name="Ritari J."/>
            <person name="Boeren S."/>
            <person name="de Waard P."/>
            <person name="Plugge C.M."/>
            <person name="de Vos W.M."/>
        </authorList>
    </citation>
    <scope>NUCLEOTIDE SEQUENCE [LARGE SCALE GENOMIC DNA]</scope>
    <source>
        <strain evidence="1 2">AF211</strain>
    </source>
</reference>
<protein>
    <submittedName>
        <fullName evidence="1">Uncharacterized protein</fullName>
    </submittedName>
</protein>
<sequence length="273" mass="30278">MERVVPFAGHWLHLLSLIAVFGANLHPITGSNSQGFFKTESPLLYNFCFLRLPDVLGTRFTPAINSCGLSSDGLRRLLSRSDDPGWGVAALCCHRPPGTTRLSRSWRFSLTPTREVMARPSVWLSQRACCLKRLFTCQGTPCRRGQTVTGSGTGRAFRLGSPSIYNGHFFSKTWYCRRKNSENLSTLLSESAPGFVPMFFSFTLQRTKICRLLSMSVRNIFLRELVSTQVIFKTLRGDRACKALSLGEVAAAVRLRIAGFGEGTPQQDSDGAE</sequence>
<dbReference type="STRING" id="1297617.IB211_02782c"/>
<dbReference type="AlphaFoldDB" id="A0A0S2W739"/>
<dbReference type="Proteomes" id="UP000064844">
    <property type="component" value="Chromosome"/>
</dbReference>
<evidence type="ECO:0000313" key="1">
    <source>
        <dbReference type="EMBL" id="ALP95173.1"/>
    </source>
</evidence>
<proteinExistence type="predicted"/>
<evidence type="ECO:0000313" key="2">
    <source>
        <dbReference type="Proteomes" id="UP000064844"/>
    </source>
</evidence>
<organism evidence="1 2">
    <name type="scientific">Intestinimonas butyriciproducens</name>
    <dbReference type="NCBI Taxonomy" id="1297617"/>
    <lineage>
        <taxon>Bacteria</taxon>
        <taxon>Bacillati</taxon>
        <taxon>Bacillota</taxon>
        <taxon>Clostridia</taxon>
        <taxon>Eubacteriales</taxon>
        <taxon>Intestinimonas</taxon>
    </lineage>
</organism>
<dbReference type="KEGG" id="ibu:IB211_02782c"/>
<dbReference type="EMBL" id="CP011307">
    <property type="protein sequence ID" value="ALP95173.1"/>
    <property type="molecule type" value="Genomic_DNA"/>
</dbReference>
<reference evidence="2" key="2">
    <citation type="submission" date="2015-04" db="EMBL/GenBank/DDBJ databases">
        <title>A butyrogenic pathway from the amino acid lysine in a human gut commensal.</title>
        <authorList>
            <person name="de Vos W.M."/>
            <person name="Bui N.T.P."/>
            <person name="Plugge C.M."/>
            <person name="Ritari J."/>
        </authorList>
    </citation>
    <scope>NUCLEOTIDE SEQUENCE [LARGE SCALE GENOMIC DNA]</scope>
    <source>
        <strain evidence="2">AF211</strain>
    </source>
</reference>
<name>A0A0S2W739_9FIRM</name>